<evidence type="ECO:0000313" key="3">
    <source>
        <dbReference type="Proteomes" id="UP000306050"/>
    </source>
</evidence>
<organism evidence="2 3">
    <name type="scientific">Sporisorium graminicola</name>
    <dbReference type="NCBI Taxonomy" id="280036"/>
    <lineage>
        <taxon>Eukaryota</taxon>
        <taxon>Fungi</taxon>
        <taxon>Dikarya</taxon>
        <taxon>Basidiomycota</taxon>
        <taxon>Ustilaginomycotina</taxon>
        <taxon>Ustilaginomycetes</taxon>
        <taxon>Ustilaginales</taxon>
        <taxon>Ustilaginaceae</taxon>
        <taxon>Sporisorium</taxon>
    </lineage>
</organism>
<feature type="compositionally biased region" description="Low complexity" evidence="1">
    <location>
        <begin position="25"/>
        <end position="36"/>
    </location>
</feature>
<evidence type="ECO:0000313" key="2">
    <source>
        <dbReference type="EMBL" id="TKY85069.1"/>
    </source>
</evidence>
<feature type="compositionally biased region" description="Acidic residues" evidence="1">
    <location>
        <begin position="95"/>
        <end position="106"/>
    </location>
</feature>
<reference evidence="2 3" key="1">
    <citation type="submission" date="2019-05" db="EMBL/GenBank/DDBJ databases">
        <title>Sporisorium graminicola CBS 10092 draft sequencing and annotation.</title>
        <authorList>
            <person name="Solano-Gonzalez S."/>
            <person name="Caddick M.X."/>
            <person name="Darby A."/>
        </authorList>
    </citation>
    <scope>NUCLEOTIDE SEQUENCE [LARGE SCALE GENOMIC DNA]</scope>
    <source>
        <strain evidence="2 3">CBS 10092</strain>
    </source>
</reference>
<proteinExistence type="predicted"/>
<dbReference type="OrthoDB" id="2547869at2759"/>
<feature type="region of interest" description="Disordered" evidence="1">
    <location>
        <begin position="1"/>
        <end position="38"/>
    </location>
</feature>
<name>A0A4V6YEL0_9BASI</name>
<feature type="compositionally biased region" description="Low complexity" evidence="1">
    <location>
        <begin position="81"/>
        <end position="91"/>
    </location>
</feature>
<feature type="region of interest" description="Disordered" evidence="1">
    <location>
        <begin position="59"/>
        <end position="145"/>
    </location>
</feature>
<comment type="caution">
    <text evidence="2">The sequence shown here is derived from an EMBL/GenBank/DDBJ whole genome shotgun (WGS) entry which is preliminary data.</text>
</comment>
<feature type="compositionally biased region" description="Basic and acidic residues" evidence="1">
    <location>
        <begin position="59"/>
        <end position="72"/>
    </location>
</feature>
<dbReference type="AlphaFoldDB" id="A0A4V6YEL0"/>
<protein>
    <submittedName>
        <fullName evidence="2">Uncharacterized protein</fullName>
    </submittedName>
</protein>
<feature type="compositionally biased region" description="Basic residues" evidence="1">
    <location>
        <begin position="1"/>
        <end position="11"/>
    </location>
</feature>
<dbReference type="RefSeq" id="XP_029737054.1">
    <property type="nucleotide sequence ID" value="XM_029886741.1"/>
</dbReference>
<dbReference type="KEGG" id="sgra:EX895_006149"/>
<gene>
    <name evidence="2" type="ORF">EX895_006149</name>
</gene>
<dbReference type="Proteomes" id="UP000306050">
    <property type="component" value="Chromosome SGRAM_8"/>
</dbReference>
<sequence>MGKSSKFYKKPSLKEKQAAQGKLRSSTSSAATSSSAPVFKQVAVQKAALTGLALEKRQALEKKSRQKEEATRAAKPVFRQAAAASTPTTASRYEQDDEDEGDDDMVGGDVEVIKRRPRNRQRKDWGPMPKEMGIDYLKQWNSRRS</sequence>
<accession>A0A4V6YEL0</accession>
<dbReference type="GeneID" id="40729044"/>
<keyword evidence="3" id="KW-1185">Reference proteome</keyword>
<evidence type="ECO:0000256" key="1">
    <source>
        <dbReference type="SAM" id="MobiDB-lite"/>
    </source>
</evidence>
<dbReference type="EMBL" id="SRRM01000021">
    <property type="protein sequence ID" value="TKY85069.1"/>
    <property type="molecule type" value="Genomic_DNA"/>
</dbReference>